<protein>
    <submittedName>
        <fullName evidence="2">Uncharacterized protein</fullName>
    </submittedName>
</protein>
<feature type="compositionally biased region" description="Low complexity" evidence="1">
    <location>
        <begin position="8"/>
        <end position="19"/>
    </location>
</feature>
<evidence type="ECO:0000256" key="1">
    <source>
        <dbReference type="SAM" id="MobiDB-lite"/>
    </source>
</evidence>
<dbReference type="PANTHER" id="PTHR33069:SF3">
    <property type="entry name" value="DYNEIN HEAVY CHAIN TAIL DOMAIN-CONTAINING PROTEIN"/>
    <property type="match status" value="1"/>
</dbReference>
<reference evidence="2 3" key="1">
    <citation type="submission" date="2017-11" db="EMBL/GenBank/DDBJ databases">
        <title>De novo assembly and phasing of dikaryotic genomes from two isolates of Puccinia coronata f. sp. avenae, the causal agent of oat crown rust.</title>
        <authorList>
            <person name="Miller M.E."/>
            <person name="Zhang Y."/>
            <person name="Omidvar V."/>
            <person name="Sperschneider J."/>
            <person name="Schwessinger B."/>
            <person name="Raley C."/>
            <person name="Palmer J.M."/>
            <person name="Garnica D."/>
            <person name="Upadhyaya N."/>
            <person name="Rathjen J."/>
            <person name="Taylor J.M."/>
            <person name="Park R.F."/>
            <person name="Dodds P.N."/>
            <person name="Hirsch C.D."/>
            <person name="Kianian S.F."/>
            <person name="Figueroa M."/>
        </authorList>
    </citation>
    <scope>NUCLEOTIDE SEQUENCE [LARGE SCALE GENOMIC DNA]</scope>
    <source>
        <strain evidence="2">12SD80</strain>
    </source>
</reference>
<gene>
    <name evidence="2" type="ORF">PCASD_03599</name>
</gene>
<evidence type="ECO:0000313" key="2">
    <source>
        <dbReference type="EMBL" id="PLW48049.1"/>
    </source>
</evidence>
<dbReference type="Proteomes" id="UP000235392">
    <property type="component" value="Unassembled WGS sequence"/>
</dbReference>
<comment type="caution">
    <text evidence="2">The sequence shown here is derived from an EMBL/GenBank/DDBJ whole genome shotgun (WGS) entry which is preliminary data.</text>
</comment>
<name>A0A2N5VDH5_9BASI</name>
<feature type="region of interest" description="Disordered" evidence="1">
    <location>
        <begin position="1"/>
        <end position="21"/>
    </location>
</feature>
<accession>A0A2N5VDH5</accession>
<sequence length="301" mass="34572">MSESAKNPTTAPSESTESTHVVPESILQLQGLIYQNFRRLRKKFDPYVLWDPTYPVGSVKTNREAWNEALNKLQFNILPLLRQQINTLPKLLNPSELREDMNGSKLRLMTEIQSELDQSTNHLLSILSVHRHKSDTSPPQADDPDLQEFKQFRCRAVSLQLEYLNHQLYFIFRFCSSSMREFKKPTNVLSHSHQNRRCGIVERTTLVADAMDKVIKCITSHEFILIQENWAKEVSSHDNQITELSQLIHQATNPPEPEANGKPSGQLARSLSKHALPLAQSLIPAIKLSRLFFKNIIELLR</sequence>
<dbReference type="AlphaFoldDB" id="A0A2N5VDH5"/>
<dbReference type="PANTHER" id="PTHR33069">
    <property type="entry name" value="CHROMOSOME 7, WHOLE GENOME SHOTGUN SEQUENCE-RELATED"/>
    <property type="match status" value="1"/>
</dbReference>
<proteinExistence type="predicted"/>
<evidence type="ECO:0000313" key="3">
    <source>
        <dbReference type="Proteomes" id="UP000235392"/>
    </source>
</evidence>
<dbReference type="EMBL" id="PGCI01000026">
    <property type="protein sequence ID" value="PLW48049.1"/>
    <property type="molecule type" value="Genomic_DNA"/>
</dbReference>
<organism evidence="2 3">
    <name type="scientific">Puccinia coronata f. sp. avenae</name>
    <dbReference type="NCBI Taxonomy" id="200324"/>
    <lineage>
        <taxon>Eukaryota</taxon>
        <taxon>Fungi</taxon>
        <taxon>Dikarya</taxon>
        <taxon>Basidiomycota</taxon>
        <taxon>Pucciniomycotina</taxon>
        <taxon>Pucciniomycetes</taxon>
        <taxon>Pucciniales</taxon>
        <taxon>Pucciniaceae</taxon>
        <taxon>Puccinia</taxon>
    </lineage>
</organism>